<dbReference type="STRING" id="340102.Pars_0616"/>
<dbReference type="InterPro" id="IPR001347">
    <property type="entry name" value="SIS_dom"/>
</dbReference>
<organism evidence="3 4">
    <name type="scientific">Pyrobaculum arsenaticum (strain DSM 13514 / JCM 11321 / PZ6)</name>
    <dbReference type="NCBI Taxonomy" id="340102"/>
    <lineage>
        <taxon>Archaea</taxon>
        <taxon>Thermoproteota</taxon>
        <taxon>Thermoprotei</taxon>
        <taxon>Thermoproteales</taxon>
        <taxon>Thermoproteaceae</taxon>
        <taxon>Pyrobaculum</taxon>
    </lineage>
</organism>
<dbReference type="PANTHER" id="PTHR43443">
    <property type="entry name" value="3-HEXULOSE-6-PHOSPHATE ISOMERASE"/>
    <property type="match status" value="1"/>
</dbReference>
<dbReference type="Gene3D" id="3.40.50.10490">
    <property type="entry name" value="Glucose-6-phosphate isomerase like protein, domain 1"/>
    <property type="match status" value="1"/>
</dbReference>
<dbReference type="InterPro" id="IPR017552">
    <property type="entry name" value="PHI/rmpB"/>
</dbReference>
<gene>
    <name evidence="3" type="ordered locus">Pars_0616</name>
</gene>
<dbReference type="GO" id="GO:1901135">
    <property type="term" value="P:carbohydrate derivative metabolic process"/>
    <property type="evidence" value="ECO:0007669"/>
    <property type="project" value="InterPro"/>
</dbReference>
<dbReference type="EC" id="5.3.1.27" evidence="3"/>
<feature type="domain" description="SIS" evidence="2">
    <location>
        <begin position="34"/>
        <end position="186"/>
    </location>
</feature>
<dbReference type="Proteomes" id="UP000001567">
    <property type="component" value="Chromosome"/>
</dbReference>
<dbReference type="PhylomeDB" id="A4WIJ0"/>
<protein>
    <submittedName>
        <fullName evidence="3">3-hexulose-6-phosphate isomerase</fullName>
        <ecNumber evidence="3">5.3.1.27</ecNumber>
    </submittedName>
</protein>
<dbReference type="CDD" id="cd05005">
    <property type="entry name" value="SIS_PHI"/>
    <property type="match status" value="1"/>
</dbReference>
<dbReference type="GO" id="GO:0043800">
    <property type="term" value="F:6-phospho-3-hexuloisomerase activity"/>
    <property type="evidence" value="ECO:0007669"/>
    <property type="project" value="UniProtKB-EC"/>
</dbReference>
<dbReference type="PROSITE" id="PS51464">
    <property type="entry name" value="SIS"/>
    <property type="match status" value="1"/>
</dbReference>
<dbReference type="HOGENOM" id="CLU_094236_1_0_2"/>
<reference evidence="3 4" key="1">
    <citation type="submission" date="2007-04" db="EMBL/GenBank/DDBJ databases">
        <title>Complete sequence of Pyrobaculum arsenaticum DSM 13514.</title>
        <authorList>
            <consortium name="US DOE Joint Genome Institute"/>
            <person name="Copeland A."/>
            <person name="Lucas S."/>
            <person name="Lapidus A."/>
            <person name="Barry K."/>
            <person name="Glavina del Rio T."/>
            <person name="Dalin E."/>
            <person name="Tice H."/>
            <person name="Pitluck S."/>
            <person name="Chain P."/>
            <person name="Malfatti S."/>
            <person name="Shin M."/>
            <person name="Vergez L."/>
            <person name="Schmutz J."/>
            <person name="Larimer F."/>
            <person name="Land M."/>
            <person name="Hauser L."/>
            <person name="Kyrpides N."/>
            <person name="Mikhailova N."/>
            <person name="Cozen A.E."/>
            <person name="Fitz-Gibbon S.T."/>
            <person name="House C.H."/>
            <person name="Saltikov C."/>
            <person name="Lowe T.M."/>
            <person name="Richardson P."/>
        </authorList>
    </citation>
    <scope>NUCLEOTIDE SEQUENCE [LARGE SCALE GENOMIC DNA]</scope>
    <source>
        <strain evidence="4">ATCC 700994 / DSM 13514 / JCM 11321 / PZ6</strain>
    </source>
</reference>
<dbReference type="PANTHER" id="PTHR43443:SF1">
    <property type="entry name" value="3-HEXULOSE-6-PHOSPHATE ISOMERASE"/>
    <property type="match status" value="1"/>
</dbReference>
<evidence type="ECO:0000259" key="2">
    <source>
        <dbReference type="PROSITE" id="PS51464"/>
    </source>
</evidence>
<evidence type="ECO:0000313" key="4">
    <source>
        <dbReference type="Proteomes" id="UP000001567"/>
    </source>
</evidence>
<proteinExistence type="inferred from homology"/>
<dbReference type="AlphaFoldDB" id="A4WIJ0"/>
<keyword evidence="3" id="KW-0413">Isomerase</keyword>
<dbReference type="Pfam" id="PF01380">
    <property type="entry name" value="SIS"/>
    <property type="match status" value="1"/>
</dbReference>
<dbReference type="SUPFAM" id="SSF53697">
    <property type="entry name" value="SIS domain"/>
    <property type="match status" value="1"/>
</dbReference>
<dbReference type="InterPro" id="IPR046348">
    <property type="entry name" value="SIS_dom_sf"/>
</dbReference>
<dbReference type="NCBIfam" id="TIGR03127">
    <property type="entry name" value="RuMP_HxlB"/>
    <property type="match status" value="1"/>
</dbReference>
<comment type="similarity">
    <text evidence="1">Belongs to the SIS family. PHI subfamily.</text>
</comment>
<dbReference type="EMBL" id="CP000660">
    <property type="protein sequence ID" value="ABP50207.1"/>
    <property type="molecule type" value="Genomic_DNA"/>
</dbReference>
<dbReference type="GO" id="GO:0097367">
    <property type="term" value="F:carbohydrate derivative binding"/>
    <property type="evidence" value="ECO:0007669"/>
    <property type="project" value="InterPro"/>
</dbReference>
<evidence type="ECO:0000313" key="3">
    <source>
        <dbReference type="EMBL" id="ABP50207.1"/>
    </source>
</evidence>
<dbReference type="KEGG" id="pas:Pars_0616"/>
<evidence type="ECO:0000256" key="1">
    <source>
        <dbReference type="ARBA" id="ARBA00009235"/>
    </source>
</evidence>
<name>A4WIJ0_PYRAR</name>
<sequence>MTYFKQAYLEISNFILKALDKIKLDEIEAFVKILEESYKSNKKILVVGVGRSGLVGRGFAMRLRHLGLRSYVLGETITPPVEEGDVVVAISGSGSTQIVVAAAEAAKKMKARVVAVTSYYDSPLGRVADLVVFVPGRTKVAAMDDYFARQILGIHEPLSPLGTLFEDTAMVVLDSIIAELMKRMGKNESDLAKRHANIEVP</sequence>
<accession>A4WIJ0</accession>